<evidence type="ECO:0000256" key="1">
    <source>
        <dbReference type="ARBA" id="ARBA00023015"/>
    </source>
</evidence>
<reference evidence="6" key="1">
    <citation type="journal article" date="2015" name="Nat. Genet.">
        <title>The pineapple genome and the evolution of CAM photosynthesis.</title>
        <authorList>
            <person name="Ming R."/>
            <person name="VanBuren R."/>
            <person name="Wai C.M."/>
            <person name="Tang H."/>
            <person name="Schatz M.C."/>
            <person name="Bowers J.E."/>
            <person name="Lyons E."/>
            <person name="Wang M.L."/>
            <person name="Chen J."/>
            <person name="Biggers E."/>
            <person name="Zhang J."/>
            <person name="Huang L."/>
            <person name="Zhang L."/>
            <person name="Miao W."/>
            <person name="Zhang J."/>
            <person name="Ye Z."/>
            <person name="Miao C."/>
            <person name="Lin Z."/>
            <person name="Wang H."/>
            <person name="Zhou H."/>
            <person name="Yim W.C."/>
            <person name="Priest H.D."/>
            <person name="Zheng C."/>
            <person name="Woodhouse M."/>
            <person name="Edger P.P."/>
            <person name="Guyot R."/>
            <person name="Guo H.B."/>
            <person name="Guo H."/>
            <person name="Zheng G."/>
            <person name="Singh R."/>
            <person name="Sharma A."/>
            <person name="Min X."/>
            <person name="Zheng Y."/>
            <person name="Lee H."/>
            <person name="Gurtowski J."/>
            <person name="Sedlazeck F.J."/>
            <person name="Harkess A."/>
            <person name="McKain M.R."/>
            <person name="Liao Z."/>
            <person name="Fang J."/>
            <person name="Liu J."/>
            <person name="Zhang X."/>
            <person name="Zhang Q."/>
            <person name="Hu W."/>
            <person name="Qin Y."/>
            <person name="Wang K."/>
            <person name="Chen L.Y."/>
            <person name="Shirley N."/>
            <person name="Lin Y.R."/>
            <person name="Liu L.Y."/>
            <person name="Hernandez A.G."/>
            <person name="Wright C.L."/>
            <person name="Bulone V."/>
            <person name="Tuskan G.A."/>
            <person name="Heath K."/>
            <person name="Zee F."/>
            <person name="Moore P.H."/>
            <person name="Sunkar R."/>
            <person name="Leebens-Mack J.H."/>
            <person name="Mockler T."/>
            <person name="Bennetzen J.L."/>
            <person name="Freeling M."/>
            <person name="Sankoff D."/>
            <person name="Paterson A.H."/>
            <person name="Zhu X."/>
            <person name="Yang X."/>
            <person name="Smith J.A."/>
            <person name="Cushman J.C."/>
            <person name="Paull R.E."/>
            <person name="Yu Q."/>
        </authorList>
    </citation>
    <scope>NUCLEOTIDE SEQUENCE [LARGE SCALE GENOMIC DNA]</scope>
    <source>
        <strain evidence="6">cv. F153</strain>
    </source>
</reference>
<keyword evidence="2" id="KW-0238">DNA-binding</keyword>
<organism evidence="6 7">
    <name type="scientific">Ananas comosus</name>
    <name type="common">Pineapple</name>
    <name type="synonym">Ananas ananas</name>
    <dbReference type="NCBI Taxonomy" id="4615"/>
    <lineage>
        <taxon>Eukaryota</taxon>
        <taxon>Viridiplantae</taxon>
        <taxon>Streptophyta</taxon>
        <taxon>Embryophyta</taxon>
        <taxon>Tracheophyta</taxon>
        <taxon>Spermatophyta</taxon>
        <taxon>Magnoliopsida</taxon>
        <taxon>Liliopsida</taxon>
        <taxon>Poales</taxon>
        <taxon>Bromeliaceae</taxon>
        <taxon>Bromelioideae</taxon>
        <taxon>Ananas</taxon>
    </lineage>
</organism>
<evidence type="ECO:0000259" key="5">
    <source>
        <dbReference type="PROSITE" id="PS51294"/>
    </source>
</evidence>
<dbReference type="GO" id="GO:0003677">
    <property type="term" value="F:DNA binding"/>
    <property type="evidence" value="ECO:0007669"/>
    <property type="project" value="UniProtKB-KW"/>
</dbReference>
<keyword evidence="3" id="KW-0804">Transcription</keyword>
<feature type="domain" description="HTH myb-type" evidence="5">
    <location>
        <begin position="18"/>
        <end position="78"/>
    </location>
</feature>
<dbReference type="PANTHER" id="PTHR31314:SF113">
    <property type="entry name" value="MYB FAMILY TRANSCRIPTION FACTOR MPH1"/>
    <property type="match status" value="1"/>
</dbReference>
<dbReference type="FunFam" id="1.10.10.60:FF:000002">
    <property type="entry name" value="Myb family transcription factor"/>
    <property type="match status" value="1"/>
</dbReference>
<dbReference type="Proteomes" id="UP000515123">
    <property type="component" value="Linkage group 19"/>
</dbReference>
<dbReference type="GO" id="GO:0003700">
    <property type="term" value="F:DNA-binding transcription factor activity"/>
    <property type="evidence" value="ECO:0007669"/>
    <property type="project" value="InterPro"/>
</dbReference>
<dbReference type="PROSITE" id="PS51294">
    <property type="entry name" value="HTH_MYB"/>
    <property type="match status" value="1"/>
</dbReference>
<dbReference type="SUPFAM" id="SSF46689">
    <property type="entry name" value="Homeodomain-like"/>
    <property type="match status" value="1"/>
</dbReference>
<dbReference type="InterPro" id="IPR046955">
    <property type="entry name" value="PHR1-like"/>
</dbReference>
<dbReference type="PANTHER" id="PTHR31314">
    <property type="entry name" value="MYB FAMILY TRANSCRIPTION FACTOR PHL7-LIKE"/>
    <property type="match status" value="1"/>
</dbReference>
<dbReference type="InterPro" id="IPR001005">
    <property type="entry name" value="SANT/Myb"/>
</dbReference>
<evidence type="ECO:0000256" key="4">
    <source>
        <dbReference type="ARBA" id="ARBA00023242"/>
    </source>
</evidence>
<evidence type="ECO:0000313" key="7">
    <source>
        <dbReference type="RefSeq" id="XP_020109253.1"/>
    </source>
</evidence>
<sequence>MITMRGLERRSGVRQYNRSQVPRIRWTEELHRCFVNAVDRLGGEDKATPKRILQLMGVKGVNISHVKSHLQMYRSMSSHGGLNTNSIPTEGIDKWMSADCSHLPVRASESRCEYPPMMSSMLSCNHSYKICSQSLEDVFRGWASKMTGCTPSSSRFLSTRDQFCSAGLHDQVLQEQLKCELTLSSSAHRMPTRCEETSEIGSSIEFDTGEEVPKTVKKSPINLELSISSPCCS</sequence>
<evidence type="ECO:0000256" key="3">
    <source>
        <dbReference type="ARBA" id="ARBA00023163"/>
    </source>
</evidence>
<dbReference type="Pfam" id="PF00249">
    <property type="entry name" value="Myb_DNA-binding"/>
    <property type="match status" value="1"/>
</dbReference>
<dbReference type="GeneID" id="109724741"/>
<dbReference type="Gene3D" id="1.10.10.60">
    <property type="entry name" value="Homeodomain-like"/>
    <property type="match status" value="1"/>
</dbReference>
<dbReference type="InterPro" id="IPR017930">
    <property type="entry name" value="Myb_dom"/>
</dbReference>
<keyword evidence="4" id="KW-0539">Nucleus</keyword>
<dbReference type="RefSeq" id="XP_020109253.1">
    <property type="nucleotide sequence ID" value="XM_020253664.1"/>
</dbReference>
<keyword evidence="1" id="KW-0805">Transcription regulation</keyword>
<dbReference type="AlphaFoldDB" id="A0A6P5GTP9"/>
<keyword evidence="6" id="KW-1185">Reference proteome</keyword>
<dbReference type="InterPro" id="IPR006447">
    <property type="entry name" value="Myb_dom_plants"/>
</dbReference>
<protein>
    <submittedName>
        <fullName evidence="7">Uncharacterized protein LOC109724741 isoform X1</fullName>
    </submittedName>
</protein>
<evidence type="ECO:0000313" key="6">
    <source>
        <dbReference type="Proteomes" id="UP000515123"/>
    </source>
</evidence>
<reference evidence="7" key="2">
    <citation type="submission" date="2025-08" db="UniProtKB">
        <authorList>
            <consortium name="RefSeq"/>
        </authorList>
    </citation>
    <scope>IDENTIFICATION</scope>
    <source>
        <tissue evidence="7">Leaf</tissue>
    </source>
</reference>
<name>A0A6P5GTP9_ANACO</name>
<gene>
    <name evidence="7" type="primary">LOC109724741</name>
</gene>
<evidence type="ECO:0000256" key="2">
    <source>
        <dbReference type="ARBA" id="ARBA00023125"/>
    </source>
</evidence>
<proteinExistence type="predicted"/>
<accession>A0A6P5GTP9</accession>
<dbReference type="OrthoDB" id="551907at2759"/>
<dbReference type="InterPro" id="IPR009057">
    <property type="entry name" value="Homeodomain-like_sf"/>
</dbReference>
<dbReference type="NCBIfam" id="TIGR01557">
    <property type="entry name" value="myb_SHAQKYF"/>
    <property type="match status" value="1"/>
</dbReference>